<reference evidence="3 4" key="1">
    <citation type="submission" date="2017-09" db="EMBL/GenBank/DDBJ databases">
        <title>Genome sequencing of Besnoitia besnoiti strain Bb-Ger1.</title>
        <authorList>
            <person name="Schares G."/>
            <person name="Venepally P."/>
            <person name="Lorenzi H.A."/>
        </authorList>
    </citation>
    <scope>NUCLEOTIDE SEQUENCE [LARGE SCALE GENOMIC DNA]</scope>
    <source>
        <strain evidence="3 4">Bb-Ger1</strain>
    </source>
</reference>
<keyword evidence="2" id="KW-0472">Membrane</keyword>
<comment type="caution">
    <text evidence="3">The sequence shown here is derived from an EMBL/GenBank/DDBJ whole genome shotgun (WGS) entry which is preliminary data.</text>
</comment>
<organism evidence="3 4">
    <name type="scientific">Besnoitia besnoiti</name>
    <name type="common">Apicomplexan protozoan</name>
    <dbReference type="NCBI Taxonomy" id="94643"/>
    <lineage>
        <taxon>Eukaryota</taxon>
        <taxon>Sar</taxon>
        <taxon>Alveolata</taxon>
        <taxon>Apicomplexa</taxon>
        <taxon>Conoidasida</taxon>
        <taxon>Coccidia</taxon>
        <taxon>Eucoccidiorida</taxon>
        <taxon>Eimeriorina</taxon>
        <taxon>Sarcocystidae</taxon>
        <taxon>Besnoitia</taxon>
    </lineage>
</organism>
<keyword evidence="4" id="KW-1185">Reference proteome</keyword>
<dbReference type="EMBL" id="NWUJ01000003">
    <property type="protein sequence ID" value="PFH36691.1"/>
    <property type="molecule type" value="Genomic_DNA"/>
</dbReference>
<dbReference type="Proteomes" id="UP000224006">
    <property type="component" value="Chromosome III"/>
</dbReference>
<evidence type="ECO:0000313" key="4">
    <source>
        <dbReference type="Proteomes" id="UP000224006"/>
    </source>
</evidence>
<dbReference type="KEGG" id="bbes:BESB_048830"/>
<feature type="transmembrane region" description="Helical" evidence="2">
    <location>
        <begin position="174"/>
        <end position="196"/>
    </location>
</feature>
<feature type="transmembrane region" description="Helical" evidence="2">
    <location>
        <begin position="217"/>
        <end position="240"/>
    </location>
</feature>
<evidence type="ECO:0000256" key="1">
    <source>
        <dbReference type="SAM" id="MobiDB-lite"/>
    </source>
</evidence>
<proteinExistence type="predicted"/>
<dbReference type="RefSeq" id="XP_029220700.1">
    <property type="nucleotide sequence ID" value="XM_029363334.1"/>
</dbReference>
<sequence length="367" mass="39444">MAYGQKKKRRQAEEIPEQTSSMWYLLCICVIAAAGISVGAMILSTWRNAAPIQYRYVFRSKEKTLSVSETSYGLYNIVYDGGSAYITWTQRVADVTTRGKVAIQIGQQSTQSNAQFQAWATQCPPQCQDAISTRMSCYKRISTISTILLGALSVGGALGLIGVGWFFIFGKLAYLQMGCWFLAGAVCYGCLGYWIWETDTCWRMIIAGQQIPYPAVGLPWYLTLISSGLYVVAGIGAFFAETIDSYNEKKLKQQAQMRLMMEAGDAFDNFMPPGMAPGMGAPGMMGGPRPPGMMMGPGMAMMGAPGIRGPRGPGPMMGAGMGMMPGMGAGMMGAPGMPMAAGFGPRPSMGARPSFGPRASFGGPRFR</sequence>
<dbReference type="AlphaFoldDB" id="A0A2A9MK95"/>
<dbReference type="VEuPathDB" id="ToxoDB:BESB_048830"/>
<evidence type="ECO:0000256" key="2">
    <source>
        <dbReference type="SAM" id="Phobius"/>
    </source>
</evidence>
<evidence type="ECO:0000313" key="3">
    <source>
        <dbReference type="EMBL" id="PFH36691.1"/>
    </source>
</evidence>
<accession>A0A2A9MK95</accession>
<name>A0A2A9MK95_BESBE</name>
<keyword evidence="2" id="KW-0812">Transmembrane</keyword>
<feature type="region of interest" description="Disordered" evidence="1">
    <location>
        <begin position="348"/>
        <end position="367"/>
    </location>
</feature>
<protein>
    <submittedName>
        <fullName evidence="3">Uncharacterized protein</fullName>
    </submittedName>
</protein>
<feature type="transmembrane region" description="Helical" evidence="2">
    <location>
        <begin position="23"/>
        <end position="46"/>
    </location>
</feature>
<feature type="transmembrane region" description="Helical" evidence="2">
    <location>
        <begin position="144"/>
        <end position="168"/>
    </location>
</feature>
<keyword evidence="2" id="KW-1133">Transmembrane helix</keyword>
<gene>
    <name evidence="3" type="ORF">BESB_048830</name>
</gene>
<dbReference type="STRING" id="94643.A0A2A9MK95"/>
<dbReference type="GeneID" id="40309813"/>
<dbReference type="OrthoDB" id="330952at2759"/>